<evidence type="ECO:0000313" key="2">
    <source>
        <dbReference type="Proteomes" id="UP000199054"/>
    </source>
</evidence>
<proteinExistence type="predicted"/>
<organism evidence="1 2">
    <name type="scientific">Paracoccus alcaliphilus</name>
    <dbReference type="NCBI Taxonomy" id="34002"/>
    <lineage>
        <taxon>Bacteria</taxon>
        <taxon>Pseudomonadati</taxon>
        <taxon>Pseudomonadota</taxon>
        <taxon>Alphaproteobacteria</taxon>
        <taxon>Rhodobacterales</taxon>
        <taxon>Paracoccaceae</taxon>
        <taxon>Paracoccus</taxon>
    </lineage>
</organism>
<dbReference type="RefSeq" id="WP_170851710.1">
    <property type="nucleotide sequence ID" value="NZ_CP067127.1"/>
</dbReference>
<evidence type="ECO:0000313" key="1">
    <source>
        <dbReference type="EMBL" id="SEN19052.1"/>
    </source>
</evidence>
<dbReference type="EMBL" id="FODE01000002">
    <property type="protein sequence ID" value="SEN19052.1"/>
    <property type="molecule type" value="Genomic_DNA"/>
</dbReference>
<sequence>MTARRFDHLLLAETHASSDFSGQIVSQPIGGYEDLRTTDCVDQYFSDRRRSI</sequence>
<name>A0A1H8EHV0_9RHOB</name>
<dbReference type="Proteomes" id="UP000199054">
    <property type="component" value="Unassembled WGS sequence"/>
</dbReference>
<keyword evidence="2" id="KW-1185">Reference proteome</keyword>
<dbReference type="STRING" id="34002.SAMN04489859_100290"/>
<protein>
    <submittedName>
        <fullName evidence="1">Uncharacterized protein</fullName>
    </submittedName>
</protein>
<dbReference type="AlphaFoldDB" id="A0A1H8EHV0"/>
<accession>A0A1H8EHV0</accession>
<reference evidence="1 2" key="1">
    <citation type="submission" date="2016-10" db="EMBL/GenBank/DDBJ databases">
        <authorList>
            <person name="de Groot N.N."/>
        </authorList>
    </citation>
    <scope>NUCLEOTIDE SEQUENCE [LARGE SCALE GENOMIC DNA]</scope>
    <source>
        <strain evidence="1 2">DSM 8512</strain>
    </source>
</reference>
<gene>
    <name evidence="1" type="ORF">SAMN04489859_100290</name>
</gene>